<reference evidence="2 3" key="1">
    <citation type="submission" date="2018-03" db="EMBL/GenBank/DDBJ databases">
        <title>Genomic Encyclopedia of Archaeal and Bacterial Type Strains, Phase II (KMG-II): from individual species to whole genera.</title>
        <authorList>
            <person name="Goeker M."/>
        </authorList>
    </citation>
    <scope>NUCLEOTIDE SEQUENCE [LARGE SCALE GENOMIC DNA]</scope>
    <source>
        <strain evidence="2 3">DSM 45312</strain>
    </source>
</reference>
<dbReference type="InterPro" id="IPR029063">
    <property type="entry name" value="SAM-dependent_MTases_sf"/>
</dbReference>
<dbReference type="Pfam" id="PF13649">
    <property type="entry name" value="Methyltransf_25"/>
    <property type="match status" value="1"/>
</dbReference>
<keyword evidence="3" id="KW-1185">Reference proteome</keyword>
<sequence length="270" mass="28150">MPGADGANEQYGFDAAAADFDALGRYLWAPIGAATVAATAPGPGERVLDACCGTGASALPAARAVGPDGVVDAVDVSRPMTDAVARASRSMPQLRSHTADVLTWPDGDYDVVQCALGIFFFPDMEAGARHLITRARPGGRVGYTIWRSGSMETAGRHLAQAVAAVTGGEVPDRRPHLLHRVSRQDTYADWLASLGLGDVRVAEAERSLPVTDELAWLIVLGSGFRGWIAQRPDDQVAAIRAAYLASLKSADVAAIDATTLIGTGTAVRAG</sequence>
<protein>
    <submittedName>
        <fullName evidence="2">Methyltransferase family protein</fullName>
    </submittedName>
</protein>
<dbReference type="GO" id="GO:0032259">
    <property type="term" value="P:methylation"/>
    <property type="evidence" value="ECO:0007669"/>
    <property type="project" value="UniProtKB-KW"/>
</dbReference>
<dbReference type="InterPro" id="IPR041698">
    <property type="entry name" value="Methyltransf_25"/>
</dbReference>
<dbReference type="GO" id="GO:0008168">
    <property type="term" value="F:methyltransferase activity"/>
    <property type="evidence" value="ECO:0007669"/>
    <property type="project" value="UniProtKB-KW"/>
</dbReference>
<dbReference type="Gene3D" id="3.40.50.150">
    <property type="entry name" value="Vaccinia Virus protein VP39"/>
    <property type="match status" value="1"/>
</dbReference>
<evidence type="ECO:0000313" key="3">
    <source>
        <dbReference type="Proteomes" id="UP000240542"/>
    </source>
</evidence>
<dbReference type="RefSeq" id="WP_106581379.1">
    <property type="nucleotide sequence ID" value="NZ_PYGA01000002.1"/>
</dbReference>
<dbReference type="EMBL" id="PYGA01000002">
    <property type="protein sequence ID" value="PSK99993.1"/>
    <property type="molecule type" value="Genomic_DNA"/>
</dbReference>
<dbReference type="Proteomes" id="UP000240542">
    <property type="component" value="Unassembled WGS sequence"/>
</dbReference>
<dbReference type="SUPFAM" id="SSF53335">
    <property type="entry name" value="S-adenosyl-L-methionine-dependent methyltransferases"/>
    <property type="match status" value="1"/>
</dbReference>
<dbReference type="AlphaFoldDB" id="A0A2P8DRZ3"/>
<comment type="caution">
    <text evidence="2">The sequence shown here is derived from an EMBL/GenBank/DDBJ whole genome shotgun (WGS) entry which is preliminary data.</text>
</comment>
<keyword evidence="2" id="KW-0808">Transferase</keyword>
<organism evidence="2 3">
    <name type="scientific">Murinocardiopsis flavida</name>
    <dbReference type="NCBI Taxonomy" id="645275"/>
    <lineage>
        <taxon>Bacteria</taxon>
        <taxon>Bacillati</taxon>
        <taxon>Actinomycetota</taxon>
        <taxon>Actinomycetes</taxon>
        <taxon>Streptosporangiales</taxon>
        <taxon>Nocardiopsidaceae</taxon>
        <taxon>Murinocardiopsis</taxon>
    </lineage>
</organism>
<dbReference type="CDD" id="cd02440">
    <property type="entry name" value="AdoMet_MTases"/>
    <property type="match status" value="1"/>
</dbReference>
<evidence type="ECO:0000259" key="1">
    <source>
        <dbReference type="Pfam" id="PF13649"/>
    </source>
</evidence>
<keyword evidence="2" id="KW-0489">Methyltransferase</keyword>
<dbReference type="OrthoDB" id="9777638at2"/>
<gene>
    <name evidence="2" type="ORF">CLV63_102120</name>
</gene>
<feature type="domain" description="Methyltransferase" evidence="1">
    <location>
        <begin position="47"/>
        <end position="139"/>
    </location>
</feature>
<evidence type="ECO:0000313" key="2">
    <source>
        <dbReference type="EMBL" id="PSK99993.1"/>
    </source>
</evidence>
<proteinExistence type="predicted"/>
<accession>A0A2P8DRZ3</accession>
<name>A0A2P8DRZ3_9ACTN</name>
<dbReference type="PANTHER" id="PTHR43591">
    <property type="entry name" value="METHYLTRANSFERASE"/>
    <property type="match status" value="1"/>
</dbReference>